<proteinExistence type="predicted"/>
<dbReference type="InterPro" id="IPR053772">
    <property type="entry name" value="At1g61320/At1g61330-like"/>
</dbReference>
<keyword evidence="3" id="KW-1185">Reference proteome</keyword>
<dbReference type="Pfam" id="PF24758">
    <property type="entry name" value="LRR_At5g56370"/>
    <property type="match status" value="1"/>
</dbReference>
<feature type="domain" description="F-box/LRR-repeat protein 15/At3g58940/PEG3-like LRR" evidence="1">
    <location>
        <begin position="30"/>
        <end position="181"/>
    </location>
</feature>
<dbReference type="SUPFAM" id="SSF52047">
    <property type="entry name" value="RNI-like"/>
    <property type="match status" value="1"/>
</dbReference>
<sequence>MERYRKGKIPIQKFELLETFANSHEDFPLIDKWLDIALQNGVKHLFLNFKSYPMPILRILAAKSLRELDVQGSMPDSLSSGVVNCKSLRKLSLSHLRLDKNMVQTILNSCPFIVSLILEYCTGKLQKIKSDSLKVLKIHHRGIEEIDAPNLVSLDYMGSQIPELNKIARDSKIRLGCINNLNAAWFCKLRKFLSNLSSWSHVSLKFMNCCEIKMKDLQMDHIGSTPRVDVLNVDIQWMNQNFVDALLWSCHPRRLNLLSNITPTITHFIDRLVFLTNSSHSTSHKSLPWHSQLKEIKAFDGKNQSLQLINGELAKRTLMEGEKTLLNSCPLIVSFSLEHCSGNLGKIKSDSLKVLNIRQHGSTWEIDAPNLVSLDYLGSQIPELKIARESTQLEHSKIILECNNLNASWFCKLEEVSI</sequence>
<protein>
    <recommendedName>
        <fullName evidence="1">F-box/LRR-repeat protein 15/At3g58940/PEG3-like LRR domain-containing protein</fullName>
    </recommendedName>
</protein>
<gene>
    <name evidence="2" type="ORF">H5410_047972</name>
</gene>
<evidence type="ECO:0000313" key="3">
    <source>
        <dbReference type="Proteomes" id="UP000824120"/>
    </source>
</evidence>
<dbReference type="InterPro" id="IPR032675">
    <property type="entry name" value="LRR_dom_sf"/>
</dbReference>
<reference evidence="2 3" key="1">
    <citation type="submission" date="2020-09" db="EMBL/GenBank/DDBJ databases">
        <title>De no assembly of potato wild relative species, Solanum commersonii.</title>
        <authorList>
            <person name="Cho K."/>
        </authorList>
    </citation>
    <scope>NUCLEOTIDE SEQUENCE [LARGE SCALE GENOMIC DNA]</scope>
    <source>
        <strain evidence="2">LZ3.2</strain>
        <tissue evidence="2">Leaf</tissue>
    </source>
</reference>
<dbReference type="EMBL" id="JACXVP010000009">
    <property type="protein sequence ID" value="KAG5587538.1"/>
    <property type="molecule type" value="Genomic_DNA"/>
</dbReference>
<name>A0A9J5XIM6_SOLCO</name>
<dbReference type="Proteomes" id="UP000824120">
    <property type="component" value="Chromosome 9"/>
</dbReference>
<dbReference type="Gene3D" id="3.80.10.10">
    <property type="entry name" value="Ribonuclease Inhibitor"/>
    <property type="match status" value="1"/>
</dbReference>
<dbReference type="PANTHER" id="PTHR34145">
    <property type="entry name" value="OS02G0105600 PROTEIN"/>
    <property type="match status" value="1"/>
</dbReference>
<accession>A0A9J5XIM6</accession>
<evidence type="ECO:0000313" key="2">
    <source>
        <dbReference type="EMBL" id="KAG5587538.1"/>
    </source>
</evidence>
<dbReference type="InterPro" id="IPR055411">
    <property type="entry name" value="LRR_FXL15/At3g58940/PEG3-like"/>
</dbReference>
<dbReference type="AlphaFoldDB" id="A0A9J5XIM6"/>
<comment type="caution">
    <text evidence="2">The sequence shown here is derived from an EMBL/GenBank/DDBJ whole genome shotgun (WGS) entry which is preliminary data.</text>
</comment>
<dbReference type="PANTHER" id="PTHR34145:SF68">
    <property type="entry name" value="FBD DOMAIN-CONTAINING PROTEIN"/>
    <property type="match status" value="1"/>
</dbReference>
<evidence type="ECO:0000259" key="1">
    <source>
        <dbReference type="Pfam" id="PF24758"/>
    </source>
</evidence>
<dbReference type="OrthoDB" id="1300012at2759"/>
<organism evidence="2 3">
    <name type="scientific">Solanum commersonii</name>
    <name type="common">Commerson's wild potato</name>
    <name type="synonym">Commerson's nightshade</name>
    <dbReference type="NCBI Taxonomy" id="4109"/>
    <lineage>
        <taxon>Eukaryota</taxon>
        <taxon>Viridiplantae</taxon>
        <taxon>Streptophyta</taxon>
        <taxon>Embryophyta</taxon>
        <taxon>Tracheophyta</taxon>
        <taxon>Spermatophyta</taxon>
        <taxon>Magnoliopsida</taxon>
        <taxon>eudicotyledons</taxon>
        <taxon>Gunneridae</taxon>
        <taxon>Pentapetalae</taxon>
        <taxon>asterids</taxon>
        <taxon>lamiids</taxon>
        <taxon>Solanales</taxon>
        <taxon>Solanaceae</taxon>
        <taxon>Solanoideae</taxon>
        <taxon>Solaneae</taxon>
        <taxon>Solanum</taxon>
    </lineage>
</organism>